<dbReference type="AlphaFoldDB" id="A0A9D4MGV6"/>
<dbReference type="Pfam" id="PF20266">
    <property type="entry name" value="Mab-21_C"/>
    <property type="match status" value="1"/>
</dbReference>
<protein>
    <recommendedName>
        <fullName evidence="1">Mab-21-like HhH/H2TH-like domain-containing protein</fullName>
    </recommendedName>
</protein>
<keyword evidence="3" id="KW-1185">Reference proteome</keyword>
<evidence type="ECO:0000313" key="2">
    <source>
        <dbReference type="EMBL" id="KAH3875976.1"/>
    </source>
</evidence>
<feature type="domain" description="Mab-21-like HhH/H2TH-like" evidence="1">
    <location>
        <begin position="1"/>
        <end position="62"/>
    </location>
</feature>
<proteinExistence type="predicted"/>
<dbReference type="Gene3D" id="1.10.1410.40">
    <property type="match status" value="1"/>
</dbReference>
<evidence type="ECO:0000259" key="1">
    <source>
        <dbReference type="Pfam" id="PF20266"/>
    </source>
</evidence>
<organism evidence="2 3">
    <name type="scientific">Dreissena polymorpha</name>
    <name type="common">Zebra mussel</name>
    <name type="synonym">Mytilus polymorpha</name>
    <dbReference type="NCBI Taxonomy" id="45954"/>
    <lineage>
        <taxon>Eukaryota</taxon>
        <taxon>Metazoa</taxon>
        <taxon>Spiralia</taxon>
        <taxon>Lophotrochozoa</taxon>
        <taxon>Mollusca</taxon>
        <taxon>Bivalvia</taxon>
        <taxon>Autobranchia</taxon>
        <taxon>Heteroconchia</taxon>
        <taxon>Euheterodonta</taxon>
        <taxon>Imparidentia</taxon>
        <taxon>Neoheterodontei</taxon>
        <taxon>Myida</taxon>
        <taxon>Dreissenoidea</taxon>
        <taxon>Dreissenidae</taxon>
        <taxon>Dreissena</taxon>
    </lineage>
</organism>
<dbReference type="EMBL" id="JAIWYP010000002">
    <property type="protein sequence ID" value="KAH3875976.1"/>
    <property type="molecule type" value="Genomic_DNA"/>
</dbReference>
<dbReference type="InterPro" id="IPR046906">
    <property type="entry name" value="Mab-21_HhH/H2TH-like"/>
</dbReference>
<sequence>MKNIVLWLAENNQSSFFHSGSLFHWLHEGLDILRTAISTRQLHYYMIPERNLLAESELNTEQQLLWVRTITEMMEEGPRVLLRLNKFRQAIIGYPEPLLWYSKMRTEWEMLTLEVNNRRLQCMGTSSMAIETDTILQKCMKRRNEIGIEVLWRMFLEGSSVNDINVQVAMLS</sequence>
<evidence type="ECO:0000313" key="3">
    <source>
        <dbReference type="Proteomes" id="UP000828390"/>
    </source>
</evidence>
<name>A0A9D4MGV6_DREPO</name>
<gene>
    <name evidence="2" type="ORF">DPMN_039255</name>
</gene>
<comment type="caution">
    <text evidence="2">The sequence shown here is derived from an EMBL/GenBank/DDBJ whole genome shotgun (WGS) entry which is preliminary data.</text>
</comment>
<reference evidence="2" key="1">
    <citation type="journal article" date="2019" name="bioRxiv">
        <title>The Genome of the Zebra Mussel, Dreissena polymorpha: A Resource for Invasive Species Research.</title>
        <authorList>
            <person name="McCartney M.A."/>
            <person name="Auch B."/>
            <person name="Kono T."/>
            <person name="Mallez S."/>
            <person name="Zhang Y."/>
            <person name="Obille A."/>
            <person name="Becker A."/>
            <person name="Abrahante J.E."/>
            <person name="Garbe J."/>
            <person name="Badalamenti J.P."/>
            <person name="Herman A."/>
            <person name="Mangelson H."/>
            <person name="Liachko I."/>
            <person name="Sullivan S."/>
            <person name="Sone E.D."/>
            <person name="Koren S."/>
            <person name="Silverstein K.A.T."/>
            <person name="Beckman K.B."/>
            <person name="Gohl D.M."/>
        </authorList>
    </citation>
    <scope>NUCLEOTIDE SEQUENCE</scope>
    <source>
        <strain evidence="2">Duluth1</strain>
        <tissue evidence="2">Whole animal</tissue>
    </source>
</reference>
<reference evidence="2" key="2">
    <citation type="submission" date="2020-11" db="EMBL/GenBank/DDBJ databases">
        <authorList>
            <person name="McCartney M.A."/>
            <person name="Auch B."/>
            <person name="Kono T."/>
            <person name="Mallez S."/>
            <person name="Becker A."/>
            <person name="Gohl D.M."/>
            <person name="Silverstein K.A.T."/>
            <person name="Koren S."/>
            <person name="Bechman K.B."/>
            <person name="Herman A."/>
            <person name="Abrahante J.E."/>
            <person name="Garbe J."/>
        </authorList>
    </citation>
    <scope>NUCLEOTIDE SEQUENCE</scope>
    <source>
        <strain evidence="2">Duluth1</strain>
        <tissue evidence="2">Whole animal</tissue>
    </source>
</reference>
<dbReference type="Proteomes" id="UP000828390">
    <property type="component" value="Unassembled WGS sequence"/>
</dbReference>
<accession>A0A9D4MGV6</accession>